<dbReference type="Pfam" id="PF00662">
    <property type="entry name" value="Proton_antipo_N"/>
    <property type="match status" value="1"/>
</dbReference>
<feature type="transmembrane region" description="Helical" evidence="5">
    <location>
        <begin position="129"/>
        <end position="147"/>
    </location>
</feature>
<feature type="transmembrane region" description="Helical" evidence="5">
    <location>
        <begin position="25"/>
        <end position="45"/>
    </location>
</feature>
<gene>
    <name evidence="8" type="ORF">METZ01_LOCUS187626</name>
</gene>
<feature type="transmembrane region" description="Helical" evidence="5">
    <location>
        <begin position="208"/>
        <end position="230"/>
    </location>
</feature>
<evidence type="ECO:0000256" key="4">
    <source>
        <dbReference type="ARBA" id="ARBA00023136"/>
    </source>
</evidence>
<evidence type="ECO:0000313" key="8">
    <source>
        <dbReference type="EMBL" id="SVB34772.1"/>
    </source>
</evidence>
<sequence length="262" mass="28234">MGFFAIALLVRPFWGGQSRLSSLILVIALSGSFVLSLWTLVCVIQEGPLTLPDHLWMTLGGLEFKVGMIVDSLTAIMLVVVSSVSLAIQIYSHGYMKDDPGYVRYYTFMALFSSAMLGLVIASNIIQMFVMWELVGLGSFLLIGFWFNKPTAAAAAKKAFLVTRIGDFGFLLAILYLFSHREAFAGQGLNPLDIRDINSAIPMIKDGIILGIGSLGLTWLGLGIFAGAAGKSAQFPLHVWLPDAMEGPTPVSALIHAATMVA</sequence>
<dbReference type="EMBL" id="UINC01038166">
    <property type="protein sequence ID" value="SVB34772.1"/>
    <property type="molecule type" value="Genomic_DNA"/>
</dbReference>
<dbReference type="PANTHER" id="PTHR42829">
    <property type="entry name" value="NADH-UBIQUINONE OXIDOREDUCTASE CHAIN 5"/>
    <property type="match status" value="1"/>
</dbReference>
<name>A0A382D9Q7_9ZZZZ</name>
<evidence type="ECO:0000256" key="1">
    <source>
        <dbReference type="ARBA" id="ARBA00004141"/>
    </source>
</evidence>
<feature type="transmembrane region" description="Helical" evidence="5">
    <location>
        <begin position="159"/>
        <end position="178"/>
    </location>
</feature>
<evidence type="ECO:0000256" key="3">
    <source>
        <dbReference type="ARBA" id="ARBA00022989"/>
    </source>
</evidence>
<dbReference type="GO" id="GO:0016020">
    <property type="term" value="C:membrane"/>
    <property type="evidence" value="ECO:0007669"/>
    <property type="project" value="UniProtKB-SubCell"/>
</dbReference>
<dbReference type="InterPro" id="IPR003945">
    <property type="entry name" value="NU5C-like"/>
</dbReference>
<reference evidence="8" key="1">
    <citation type="submission" date="2018-05" db="EMBL/GenBank/DDBJ databases">
        <authorList>
            <person name="Lanie J.A."/>
            <person name="Ng W.-L."/>
            <person name="Kazmierczak K.M."/>
            <person name="Andrzejewski T.M."/>
            <person name="Davidsen T.M."/>
            <person name="Wayne K.J."/>
            <person name="Tettelin H."/>
            <person name="Glass J.I."/>
            <person name="Rusch D."/>
            <person name="Podicherti R."/>
            <person name="Tsui H.-C.T."/>
            <person name="Winkler M.E."/>
        </authorList>
    </citation>
    <scope>NUCLEOTIDE SEQUENCE</scope>
</reference>
<organism evidence="8">
    <name type="scientific">marine metagenome</name>
    <dbReference type="NCBI Taxonomy" id="408172"/>
    <lineage>
        <taxon>unclassified sequences</taxon>
        <taxon>metagenomes</taxon>
        <taxon>ecological metagenomes</taxon>
    </lineage>
</organism>
<keyword evidence="4 5" id="KW-0472">Membrane</keyword>
<dbReference type="InterPro" id="IPR001516">
    <property type="entry name" value="Proton_antipo_N"/>
</dbReference>
<feature type="transmembrane region" description="Helical" evidence="5">
    <location>
        <begin position="66"/>
        <end position="91"/>
    </location>
</feature>
<dbReference type="AlphaFoldDB" id="A0A382D9Q7"/>
<feature type="transmembrane region" description="Helical" evidence="5">
    <location>
        <begin position="103"/>
        <end position="122"/>
    </location>
</feature>
<dbReference type="InterPro" id="IPR001750">
    <property type="entry name" value="ND/Mrp_TM"/>
</dbReference>
<dbReference type="GO" id="GO:0042773">
    <property type="term" value="P:ATP synthesis coupled electron transport"/>
    <property type="evidence" value="ECO:0007669"/>
    <property type="project" value="InterPro"/>
</dbReference>
<evidence type="ECO:0000259" key="7">
    <source>
        <dbReference type="Pfam" id="PF00662"/>
    </source>
</evidence>
<evidence type="ECO:0000256" key="2">
    <source>
        <dbReference type="ARBA" id="ARBA00022692"/>
    </source>
</evidence>
<dbReference type="Pfam" id="PF00361">
    <property type="entry name" value="Proton_antipo_M"/>
    <property type="match status" value="1"/>
</dbReference>
<keyword evidence="2 5" id="KW-0812">Transmembrane</keyword>
<feature type="non-terminal residue" evidence="8">
    <location>
        <position position="262"/>
    </location>
</feature>
<dbReference type="GO" id="GO:0015990">
    <property type="term" value="P:electron transport coupled proton transport"/>
    <property type="evidence" value="ECO:0007669"/>
    <property type="project" value="TreeGrafter"/>
</dbReference>
<dbReference type="PANTHER" id="PTHR42829:SF2">
    <property type="entry name" value="NADH-UBIQUINONE OXIDOREDUCTASE CHAIN 5"/>
    <property type="match status" value="1"/>
</dbReference>
<accession>A0A382D9Q7</accession>
<feature type="domain" description="NADH:quinone oxidoreductase/Mrp antiporter transmembrane" evidence="6">
    <location>
        <begin position="122"/>
        <end position="261"/>
    </location>
</feature>
<dbReference type="GO" id="GO:0008137">
    <property type="term" value="F:NADH dehydrogenase (ubiquinone) activity"/>
    <property type="evidence" value="ECO:0007669"/>
    <property type="project" value="InterPro"/>
</dbReference>
<protein>
    <recommendedName>
        <fullName evidence="9">NADH-quinone oxidoreductase subunit L</fullName>
    </recommendedName>
</protein>
<dbReference type="PRINTS" id="PR01434">
    <property type="entry name" value="NADHDHGNASE5"/>
</dbReference>
<evidence type="ECO:0000256" key="5">
    <source>
        <dbReference type="SAM" id="Phobius"/>
    </source>
</evidence>
<comment type="subcellular location">
    <subcellularLocation>
        <location evidence="1">Membrane</location>
        <topology evidence="1">Multi-pass membrane protein</topology>
    </subcellularLocation>
</comment>
<dbReference type="GO" id="GO:0003954">
    <property type="term" value="F:NADH dehydrogenase activity"/>
    <property type="evidence" value="ECO:0007669"/>
    <property type="project" value="TreeGrafter"/>
</dbReference>
<evidence type="ECO:0000259" key="6">
    <source>
        <dbReference type="Pfam" id="PF00361"/>
    </source>
</evidence>
<keyword evidence="3 5" id="KW-1133">Transmembrane helix</keyword>
<proteinExistence type="predicted"/>
<feature type="domain" description="NADH-Ubiquinone oxidoreductase (complex I) chain 5 N-terminal" evidence="7">
    <location>
        <begin position="56"/>
        <end position="106"/>
    </location>
</feature>
<evidence type="ECO:0008006" key="9">
    <source>
        <dbReference type="Google" id="ProtNLM"/>
    </source>
</evidence>